<sequence length="179" mass="20292">MSKTQVQKAKLDKKIDNTKANINEAINIVNKEIKETKRYYRSILFATGSLLALNGLLLYFGTLSGSGRIDLARFYGFREGKNEHLQRSVGIMCFIAAIVNYFPLLFKSGEEKPLLWLAGIVDVAVLVHYSLETTVFKGLRLEIMICMGLFLLMNLGWTFKEVFQGRYGKKEVIVVKKTA</sequence>
<reference evidence="3 5" key="1">
    <citation type="submission" date="2024-03" db="EMBL/GenBank/DDBJ databases">
        <title>The Acrasis kona genome and developmental transcriptomes reveal deep origins of eukaryotic multicellular pathways.</title>
        <authorList>
            <person name="Sheikh S."/>
            <person name="Fu C.-J."/>
            <person name="Brown M.W."/>
            <person name="Baldauf S.L."/>
        </authorList>
    </citation>
    <scope>NUCLEOTIDE SEQUENCE [LARGE SCALE GENOMIC DNA]</scope>
    <source>
        <strain evidence="3 5">ATCC MYA-3509</strain>
    </source>
</reference>
<keyword evidence="2" id="KW-0472">Membrane</keyword>
<comment type="caution">
    <text evidence="3">The sequence shown here is derived from an EMBL/GenBank/DDBJ whole genome shotgun (WGS) entry which is preliminary data.</text>
</comment>
<dbReference type="Proteomes" id="UP001431209">
    <property type="component" value="Unassembled WGS sequence"/>
</dbReference>
<protein>
    <submittedName>
        <fullName evidence="3">4 TM domain-containing transmembrane protein</fullName>
    </submittedName>
</protein>
<dbReference type="EMBL" id="JAOPGA020001512">
    <property type="protein sequence ID" value="KAL0489070.1"/>
    <property type="molecule type" value="Genomic_DNA"/>
</dbReference>
<evidence type="ECO:0000256" key="1">
    <source>
        <dbReference type="SAM" id="Coils"/>
    </source>
</evidence>
<organism evidence="3 5">
    <name type="scientific">Acrasis kona</name>
    <dbReference type="NCBI Taxonomy" id="1008807"/>
    <lineage>
        <taxon>Eukaryota</taxon>
        <taxon>Discoba</taxon>
        <taxon>Heterolobosea</taxon>
        <taxon>Tetramitia</taxon>
        <taxon>Eutetramitia</taxon>
        <taxon>Acrasidae</taxon>
        <taxon>Acrasis</taxon>
    </lineage>
</organism>
<dbReference type="AlphaFoldDB" id="A0AAW2YLV5"/>
<feature type="coiled-coil region" evidence="1">
    <location>
        <begin position="1"/>
        <end position="35"/>
    </location>
</feature>
<proteinExistence type="predicted"/>
<keyword evidence="2" id="KW-1133">Transmembrane helix</keyword>
<evidence type="ECO:0000256" key="2">
    <source>
        <dbReference type="SAM" id="Phobius"/>
    </source>
</evidence>
<gene>
    <name evidence="3" type="ORF">AKO1_001646</name>
    <name evidence="4" type="ORF">AKO1_003269</name>
</gene>
<feature type="transmembrane region" description="Helical" evidence="2">
    <location>
        <begin position="84"/>
        <end position="102"/>
    </location>
</feature>
<dbReference type="EMBL" id="JAOPGA020000336">
    <property type="protein sequence ID" value="KAL0478232.1"/>
    <property type="molecule type" value="Genomic_DNA"/>
</dbReference>
<feature type="transmembrane region" description="Helical" evidence="2">
    <location>
        <begin position="43"/>
        <end position="64"/>
    </location>
</feature>
<name>A0AAW2YLV5_9EUKA</name>
<evidence type="ECO:0000313" key="3">
    <source>
        <dbReference type="EMBL" id="KAL0478232.1"/>
    </source>
</evidence>
<evidence type="ECO:0000313" key="4">
    <source>
        <dbReference type="EMBL" id="KAL0489070.1"/>
    </source>
</evidence>
<feature type="transmembrane region" description="Helical" evidence="2">
    <location>
        <begin position="114"/>
        <end position="131"/>
    </location>
</feature>
<keyword evidence="5" id="KW-1185">Reference proteome</keyword>
<feature type="transmembrane region" description="Helical" evidence="2">
    <location>
        <begin position="137"/>
        <end position="159"/>
    </location>
</feature>
<keyword evidence="2 3" id="KW-0812">Transmembrane</keyword>
<evidence type="ECO:0000313" key="5">
    <source>
        <dbReference type="Proteomes" id="UP001431209"/>
    </source>
</evidence>
<keyword evidence="1" id="KW-0175">Coiled coil</keyword>
<accession>A0AAW2YLV5</accession>